<evidence type="ECO:0008006" key="4">
    <source>
        <dbReference type="Google" id="ProtNLM"/>
    </source>
</evidence>
<reference evidence="2" key="2">
    <citation type="journal article" date="2020" name="Microorganisms">
        <title>Osmotic Adaptation and Compatible Solute Biosynthesis of Phototrophic Bacteria as Revealed from Genome Analyses.</title>
        <authorList>
            <person name="Imhoff J.F."/>
            <person name="Rahn T."/>
            <person name="Kunzel S."/>
            <person name="Keller A."/>
            <person name="Neulinger S.C."/>
        </authorList>
    </citation>
    <scope>NUCLEOTIDE SEQUENCE</scope>
    <source>
        <strain evidence="2">LMG 28126</strain>
    </source>
</reference>
<keyword evidence="3" id="KW-1185">Reference proteome</keyword>
<protein>
    <recommendedName>
        <fullName evidence="4">PAS domain-containing protein</fullName>
    </recommendedName>
</protein>
<dbReference type="Pfam" id="PF07310">
    <property type="entry name" value="PAS_5"/>
    <property type="match status" value="1"/>
</dbReference>
<dbReference type="EMBL" id="NHSD01000111">
    <property type="protein sequence ID" value="MBK5926240.1"/>
    <property type="molecule type" value="Genomic_DNA"/>
</dbReference>
<evidence type="ECO:0000313" key="3">
    <source>
        <dbReference type="Proteomes" id="UP000706333"/>
    </source>
</evidence>
<sequence>MEHTGMRHGDRVRQPGRWSGVIDLMLRRGAVVDDPGLSNLRAYWEALRGDDPVPRRAQVDPRGIERALGIAFLAERVAPEVARFRVAGMRVNALMGMEVRGMPVSALFQPDARATLGRAIRRVFDGPAIAEMTLRGAPGLTQPRLEGRMLLLPLRSDDGSVSRVLGGLSLSGTIGSAPRRLDVTGMQLLPIGNAAGWDGTDTSSDGGTPLGMAEAPAPFAPENRGRPHLRVVRNDD</sequence>
<feature type="compositionally biased region" description="Low complexity" evidence="1">
    <location>
        <begin position="198"/>
        <end position="207"/>
    </location>
</feature>
<evidence type="ECO:0000256" key="1">
    <source>
        <dbReference type="SAM" id="MobiDB-lite"/>
    </source>
</evidence>
<organism evidence="2 3">
    <name type="scientific">Rhodobaculum claviforme</name>
    <dbReference type="NCBI Taxonomy" id="1549854"/>
    <lineage>
        <taxon>Bacteria</taxon>
        <taxon>Pseudomonadati</taxon>
        <taxon>Pseudomonadota</taxon>
        <taxon>Alphaproteobacteria</taxon>
        <taxon>Rhodobacterales</taxon>
        <taxon>Paracoccaceae</taxon>
        <taxon>Rhodobaculum</taxon>
    </lineage>
</organism>
<comment type="caution">
    <text evidence="2">The sequence shown here is derived from an EMBL/GenBank/DDBJ whole genome shotgun (WGS) entry which is preliminary data.</text>
</comment>
<dbReference type="InterPro" id="IPR009922">
    <property type="entry name" value="DUF1457"/>
</dbReference>
<accession>A0A934TGY0</accession>
<dbReference type="Proteomes" id="UP000706333">
    <property type="component" value="Unassembled WGS sequence"/>
</dbReference>
<proteinExistence type="predicted"/>
<gene>
    <name evidence="2" type="ORF">CCR87_02535</name>
</gene>
<evidence type="ECO:0000313" key="2">
    <source>
        <dbReference type="EMBL" id="MBK5926240.1"/>
    </source>
</evidence>
<name>A0A934TGY0_9RHOB</name>
<dbReference type="AlphaFoldDB" id="A0A934TGY0"/>
<feature type="region of interest" description="Disordered" evidence="1">
    <location>
        <begin position="194"/>
        <end position="228"/>
    </location>
</feature>
<reference evidence="2" key="1">
    <citation type="submission" date="2017-05" db="EMBL/GenBank/DDBJ databases">
        <authorList>
            <person name="Imhoff J.F."/>
            <person name="Rahn T."/>
            <person name="Kuenzel S."/>
            <person name="Neulinger S.C."/>
        </authorList>
    </citation>
    <scope>NUCLEOTIDE SEQUENCE</scope>
    <source>
        <strain evidence="2">LMG 28126</strain>
    </source>
</reference>